<proteinExistence type="predicted"/>
<protein>
    <submittedName>
        <fullName evidence="1">Uncharacterized protein</fullName>
    </submittedName>
</protein>
<name>A0A0F9CHY8_9ZZZZ</name>
<organism evidence="1">
    <name type="scientific">marine sediment metagenome</name>
    <dbReference type="NCBI Taxonomy" id="412755"/>
    <lineage>
        <taxon>unclassified sequences</taxon>
        <taxon>metagenomes</taxon>
        <taxon>ecological metagenomes</taxon>
    </lineage>
</organism>
<comment type="caution">
    <text evidence="1">The sequence shown here is derived from an EMBL/GenBank/DDBJ whole genome shotgun (WGS) entry which is preliminary data.</text>
</comment>
<accession>A0A0F9CHY8</accession>
<dbReference type="AlphaFoldDB" id="A0A0F9CHY8"/>
<reference evidence="1" key="1">
    <citation type="journal article" date="2015" name="Nature">
        <title>Complex archaea that bridge the gap between prokaryotes and eukaryotes.</title>
        <authorList>
            <person name="Spang A."/>
            <person name="Saw J.H."/>
            <person name="Jorgensen S.L."/>
            <person name="Zaremba-Niedzwiedzka K."/>
            <person name="Martijn J."/>
            <person name="Lind A.E."/>
            <person name="van Eijk R."/>
            <person name="Schleper C."/>
            <person name="Guy L."/>
            <person name="Ettema T.J."/>
        </authorList>
    </citation>
    <scope>NUCLEOTIDE SEQUENCE</scope>
</reference>
<gene>
    <name evidence="1" type="ORF">LCGC14_2399110</name>
</gene>
<evidence type="ECO:0000313" key="1">
    <source>
        <dbReference type="EMBL" id="KKL26057.1"/>
    </source>
</evidence>
<sequence>MNKLYYFITYWCYNYADGTSGFYNDVIDVHPFEWLERTEGIQASNHVERYVLVRYKEINKIWFDRLKDKIN</sequence>
<dbReference type="EMBL" id="LAZR01035980">
    <property type="protein sequence ID" value="KKL26057.1"/>
    <property type="molecule type" value="Genomic_DNA"/>
</dbReference>